<gene>
    <name evidence="2" type="ORF">PAAG_05681</name>
</gene>
<name>C1H4I8_PARBA</name>
<feature type="region of interest" description="Disordered" evidence="1">
    <location>
        <begin position="40"/>
        <end position="64"/>
    </location>
</feature>
<dbReference type="Proteomes" id="UP000002059">
    <property type="component" value="Partially assembled WGS sequence"/>
</dbReference>
<reference evidence="2 3" key="1">
    <citation type="journal article" date="2011" name="PLoS Genet.">
        <title>Comparative genomic analysis of human fungal pathogens causing paracoccidioidomycosis.</title>
        <authorList>
            <person name="Desjardins C.A."/>
            <person name="Champion M.D."/>
            <person name="Holder J.W."/>
            <person name="Muszewska A."/>
            <person name="Goldberg J."/>
            <person name="Bailao A.M."/>
            <person name="Brigido M.M."/>
            <person name="Ferreira M.E."/>
            <person name="Garcia A.M."/>
            <person name="Grynberg M."/>
            <person name="Gujja S."/>
            <person name="Heiman D.I."/>
            <person name="Henn M.R."/>
            <person name="Kodira C.D."/>
            <person name="Leon-Narvaez H."/>
            <person name="Longo L.V."/>
            <person name="Ma L.J."/>
            <person name="Malavazi I."/>
            <person name="Matsuo A.L."/>
            <person name="Morais F.V."/>
            <person name="Pereira M."/>
            <person name="Rodriguez-Brito S."/>
            <person name="Sakthikumar S."/>
            <person name="Salem-Izacc S.M."/>
            <person name="Sykes S.M."/>
            <person name="Teixeira M.M."/>
            <person name="Vallejo M.C."/>
            <person name="Walter M.E."/>
            <person name="Yandava C."/>
            <person name="Young S."/>
            <person name="Zeng Q."/>
            <person name="Zucker J."/>
            <person name="Felipe M.S."/>
            <person name="Goldman G.H."/>
            <person name="Haas B.J."/>
            <person name="McEwen J.G."/>
            <person name="Nino-Vega G."/>
            <person name="Puccia R."/>
            <person name="San-Blas G."/>
            <person name="Soares C.M."/>
            <person name="Birren B.W."/>
            <person name="Cuomo C.A."/>
        </authorList>
    </citation>
    <scope>NUCLEOTIDE SEQUENCE [LARGE SCALE GENOMIC DNA]</scope>
    <source>
        <strain evidence="3">ATCC MYA-826 / Pb01</strain>
    </source>
</reference>
<dbReference type="VEuPathDB" id="FungiDB:PAAG_05681"/>
<protein>
    <submittedName>
        <fullName evidence="2">Uncharacterized protein</fullName>
    </submittedName>
</protein>
<dbReference type="EMBL" id="KN294006">
    <property type="protein sequence ID" value="EEH34632.2"/>
    <property type="molecule type" value="Genomic_DNA"/>
</dbReference>
<evidence type="ECO:0000256" key="1">
    <source>
        <dbReference type="SAM" id="MobiDB-lite"/>
    </source>
</evidence>
<dbReference type="KEGG" id="pbl:PAAG_05681"/>
<evidence type="ECO:0000313" key="3">
    <source>
        <dbReference type="Proteomes" id="UP000002059"/>
    </source>
</evidence>
<dbReference type="HOGENOM" id="CLU_2121780_0_0_1"/>
<keyword evidence="3" id="KW-1185">Reference proteome</keyword>
<dbReference type="GeneID" id="9095626"/>
<dbReference type="AlphaFoldDB" id="C1H4I8"/>
<proteinExistence type="predicted"/>
<organism evidence="2 3">
    <name type="scientific">Paracoccidioides lutzii (strain ATCC MYA-826 / Pb01)</name>
    <name type="common">Paracoccidioides brasiliensis</name>
    <dbReference type="NCBI Taxonomy" id="502779"/>
    <lineage>
        <taxon>Eukaryota</taxon>
        <taxon>Fungi</taxon>
        <taxon>Dikarya</taxon>
        <taxon>Ascomycota</taxon>
        <taxon>Pezizomycotina</taxon>
        <taxon>Eurotiomycetes</taxon>
        <taxon>Eurotiomycetidae</taxon>
        <taxon>Onygenales</taxon>
        <taxon>Ajellomycetaceae</taxon>
        <taxon>Paracoccidioides</taxon>
    </lineage>
</organism>
<accession>C1H4I8</accession>
<feature type="region of interest" description="Disordered" evidence="1">
    <location>
        <begin position="1"/>
        <end position="24"/>
    </location>
</feature>
<dbReference type="RefSeq" id="XP_015699875.1">
    <property type="nucleotide sequence ID" value="XM_015845649.1"/>
</dbReference>
<sequence length="114" mass="12619">MREEGRDKKATSQQRQRTGNKAMKAGELLNGGWMKWKLDKLGKKEKSGGGGGGGGDDDDDGVVVGRDQTLGRKISILTYESNQPAIDLALFAPQVPNFNHPPWRSMKRLYSLKF</sequence>
<feature type="compositionally biased region" description="Basic and acidic residues" evidence="1">
    <location>
        <begin position="1"/>
        <end position="10"/>
    </location>
</feature>
<evidence type="ECO:0000313" key="2">
    <source>
        <dbReference type="EMBL" id="EEH34632.2"/>
    </source>
</evidence>